<accession>A0ABQ9IJV3</accession>
<sequence length="282" mass="32232">MEQRWNERVGERGGPRENPPDQRYRPARFPHKPGRRERSEARTWKELVRDMAAHITLAFWWHIVLLCRVAGAIEYMDCNSKYTLQSVEMSGCSTAPCQIALNTTVNVTTHFIPGKVSLVLPPATSRTACLSPGYTSTFYVHTCSLHLTTGRLHSCQRKRQYAYAEMADMHLVYGAAGGDTRASQRLYEQTFPNRRHPGHQMFTSVNRRLREIVTCTENRYDTSVIYDVRTARFEEEVLVRIVDSPSNSTRGIACTIHTHILVQLPSTVFPFELELPAEPVLH</sequence>
<organism evidence="2 3">
    <name type="scientific">Dryococelus australis</name>
    <dbReference type="NCBI Taxonomy" id="614101"/>
    <lineage>
        <taxon>Eukaryota</taxon>
        <taxon>Metazoa</taxon>
        <taxon>Ecdysozoa</taxon>
        <taxon>Arthropoda</taxon>
        <taxon>Hexapoda</taxon>
        <taxon>Insecta</taxon>
        <taxon>Pterygota</taxon>
        <taxon>Neoptera</taxon>
        <taxon>Polyneoptera</taxon>
        <taxon>Phasmatodea</taxon>
        <taxon>Verophasmatodea</taxon>
        <taxon>Anareolatae</taxon>
        <taxon>Phasmatidae</taxon>
        <taxon>Eurycanthinae</taxon>
        <taxon>Dryococelus</taxon>
    </lineage>
</organism>
<evidence type="ECO:0000313" key="2">
    <source>
        <dbReference type="EMBL" id="KAJ8896601.1"/>
    </source>
</evidence>
<proteinExistence type="predicted"/>
<keyword evidence="3" id="KW-1185">Reference proteome</keyword>
<dbReference type="SUPFAM" id="SSF81296">
    <property type="entry name" value="E set domains"/>
    <property type="match status" value="1"/>
</dbReference>
<protein>
    <submittedName>
        <fullName evidence="2">Uncharacterized protein</fullName>
    </submittedName>
</protein>
<dbReference type="InterPro" id="IPR014756">
    <property type="entry name" value="Ig_E-set"/>
</dbReference>
<dbReference type="Gene3D" id="2.60.40.770">
    <property type="match status" value="1"/>
</dbReference>
<evidence type="ECO:0000313" key="3">
    <source>
        <dbReference type="Proteomes" id="UP001159363"/>
    </source>
</evidence>
<evidence type="ECO:0000256" key="1">
    <source>
        <dbReference type="SAM" id="MobiDB-lite"/>
    </source>
</evidence>
<gene>
    <name evidence="2" type="ORF">PR048_001945</name>
</gene>
<name>A0ABQ9IJV3_9NEOP</name>
<feature type="compositionally biased region" description="Basic and acidic residues" evidence="1">
    <location>
        <begin position="1"/>
        <end position="24"/>
    </location>
</feature>
<comment type="caution">
    <text evidence="2">The sequence shown here is derived from an EMBL/GenBank/DDBJ whole genome shotgun (WGS) entry which is preliminary data.</text>
</comment>
<feature type="compositionally biased region" description="Basic residues" evidence="1">
    <location>
        <begin position="25"/>
        <end position="35"/>
    </location>
</feature>
<reference evidence="2 3" key="1">
    <citation type="submission" date="2023-02" db="EMBL/GenBank/DDBJ databases">
        <title>LHISI_Scaffold_Assembly.</title>
        <authorList>
            <person name="Stuart O.P."/>
            <person name="Cleave R."/>
            <person name="Magrath M.J.L."/>
            <person name="Mikheyev A.S."/>
        </authorList>
    </citation>
    <scope>NUCLEOTIDE SEQUENCE [LARGE SCALE GENOMIC DNA]</scope>
    <source>
        <strain evidence="2">Daus_M_001</strain>
        <tissue evidence="2">Leg muscle</tissue>
    </source>
</reference>
<dbReference type="EMBL" id="JARBHB010000001">
    <property type="protein sequence ID" value="KAJ8896601.1"/>
    <property type="molecule type" value="Genomic_DNA"/>
</dbReference>
<feature type="region of interest" description="Disordered" evidence="1">
    <location>
        <begin position="1"/>
        <end position="40"/>
    </location>
</feature>
<dbReference type="Proteomes" id="UP001159363">
    <property type="component" value="Chromosome 1"/>
</dbReference>